<dbReference type="InterPro" id="IPR002346">
    <property type="entry name" value="Mopterin_DH_FAD-bd"/>
</dbReference>
<dbReference type="SUPFAM" id="SSF55447">
    <property type="entry name" value="CO dehydrogenase flavoprotein C-terminal domain-like"/>
    <property type="match status" value="1"/>
</dbReference>
<dbReference type="RefSeq" id="WP_165769365.1">
    <property type="nucleotide sequence ID" value="NZ_FYEH01000001.1"/>
</dbReference>
<keyword evidence="2" id="KW-0274">FAD</keyword>
<feature type="domain" description="FAD-binding PCMH-type" evidence="4">
    <location>
        <begin position="3"/>
        <end position="188"/>
    </location>
</feature>
<dbReference type="EMBL" id="FYEH01000001">
    <property type="protein sequence ID" value="SNB52841.1"/>
    <property type="molecule type" value="Genomic_DNA"/>
</dbReference>
<organism evidence="5 6">
    <name type="scientific">Arboricoccus pini</name>
    <dbReference type="NCBI Taxonomy" id="1963835"/>
    <lineage>
        <taxon>Bacteria</taxon>
        <taxon>Pseudomonadati</taxon>
        <taxon>Pseudomonadota</taxon>
        <taxon>Alphaproteobacteria</taxon>
        <taxon>Geminicoccales</taxon>
        <taxon>Geminicoccaceae</taxon>
        <taxon>Arboricoccus</taxon>
    </lineage>
</organism>
<dbReference type="GO" id="GO:0071949">
    <property type="term" value="F:FAD binding"/>
    <property type="evidence" value="ECO:0007669"/>
    <property type="project" value="InterPro"/>
</dbReference>
<keyword evidence="3" id="KW-0560">Oxidoreductase</keyword>
<dbReference type="InterPro" id="IPR016166">
    <property type="entry name" value="FAD-bd_PCMH"/>
</dbReference>
<reference evidence="5 6" key="1">
    <citation type="submission" date="2017-06" db="EMBL/GenBank/DDBJ databases">
        <authorList>
            <person name="Kim H.J."/>
            <person name="Triplett B.A."/>
        </authorList>
    </citation>
    <scope>NUCLEOTIDE SEQUENCE [LARGE SCALE GENOMIC DNA]</scope>
    <source>
        <strain evidence="5 6">B29T1</strain>
    </source>
</reference>
<dbReference type="InterPro" id="IPR036318">
    <property type="entry name" value="FAD-bd_PCMH-like_sf"/>
</dbReference>
<keyword evidence="1" id="KW-0285">Flavoprotein</keyword>
<accession>A0A212Q0G2</accession>
<proteinExistence type="predicted"/>
<keyword evidence="6" id="KW-1185">Reference proteome</keyword>
<dbReference type="Gene3D" id="3.30.390.50">
    <property type="entry name" value="CO dehydrogenase flavoprotein, C-terminal domain"/>
    <property type="match status" value="1"/>
</dbReference>
<dbReference type="AlphaFoldDB" id="A0A212Q0G2"/>
<evidence type="ECO:0000256" key="2">
    <source>
        <dbReference type="ARBA" id="ARBA00022827"/>
    </source>
</evidence>
<dbReference type="InterPro" id="IPR016169">
    <property type="entry name" value="FAD-bd_PCMH_sub2"/>
</dbReference>
<dbReference type="Pfam" id="PF00941">
    <property type="entry name" value="FAD_binding_5"/>
    <property type="match status" value="1"/>
</dbReference>
<evidence type="ECO:0000313" key="6">
    <source>
        <dbReference type="Proteomes" id="UP000197065"/>
    </source>
</evidence>
<dbReference type="InterPro" id="IPR051312">
    <property type="entry name" value="Diverse_Substr_Oxidored"/>
</dbReference>
<gene>
    <name evidence="5" type="ORF">SAMN07250955_101307</name>
</gene>
<name>A0A212Q0G2_9PROT</name>
<protein>
    <submittedName>
        <fullName evidence="5">Carbon-monoxide dehydrogenase medium subunit</fullName>
    </submittedName>
</protein>
<dbReference type="PROSITE" id="PS51387">
    <property type="entry name" value="FAD_PCMH"/>
    <property type="match status" value="1"/>
</dbReference>
<dbReference type="InterPro" id="IPR005107">
    <property type="entry name" value="CO_DH_flav_C"/>
</dbReference>
<dbReference type="Gene3D" id="3.30.465.10">
    <property type="match status" value="1"/>
</dbReference>
<dbReference type="Proteomes" id="UP000197065">
    <property type="component" value="Unassembled WGS sequence"/>
</dbReference>
<dbReference type="PANTHER" id="PTHR42659:SF2">
    <property type="entry name" value="XANTHINE DEHYDROGENASE SUBUNIT C-RELATED"/>
    <property type="match status" value="1"/>
</dbReference>
<sequence length="285" mass="31245">MSRNIPRDTMALPESVDEALDILAASDIETVPIAGATWIMRGPTRYEPIPPRLVALNRIAELREYDFDSDPIHLGAMATHDLIARSLPSGADLRCLALAAHQSANPGIRRLATVGGNLCVVGFAAADLVPALMVLDATVCLALPGRRRLELDLSEFMAFRRKPGRYLTTGVRFARNARISAHVRVPMRDYPVCIVSLSVGMDASGRIADLRLAVGAVEEDGRRWKEFEDEARGSEPDPVAMGELARKLSTTLTPRSAHDAPGWYRVQVLPAMVRRAFAQVRAEMR</sequence>
<dbReference type="Pfam" id="PF03450">
    <property type="entry name" value="CO_deh_flav_C"/>
    <property type="match status" value="1"/>
</dbReference>
<dbReference type="GO" id="GO:0016491">
    <property type="term" value="F:oxidoreductase activity"/>
    <property type="evidence" value="ECO:0007669"/>
    <property type="project" value="UniProtKB-KW"/>
</dbReference>
<dbReference type="InterPro" id="IPR036683">
    <property type="entry name" value="CO_DH_flav_C_dom_sf"/>
</dbReference>
<dbReference type="PANTHER" id="PTHR42659">
    <property type="entry name" value="XANTHINE DEHYDROGENASE SUBUNIT C-RELATED"/>
    <property type="match status" value="1"/>
</dbReference>
<evidence type="ECO:0000259" key="4">
    <source>
        <dbReference type="PROSITE" id="PS51387"/>
    </source>
</evidence>
<dbReference type="SUPFAM" id="SSF56176">
    <property type="entry name" value="FAD-binding/transporter-associated domain-like"/>
    <property type="match status" value="1"/>
</dbReference>
<evidence type="ECO:0000256" key="1">
    <source>
        <dbReference type="ARBA" id="ARBA00022630"/>
    </source>
</evidence>
<dbReference type="SMART" id="SM01092">
    <property type="entry name" value="CO_deh_flav_C"/>
    <property type="match status" value="1"/>
</dbReference>
<evidence type="ECO:0000313" key="5">
    <source>
        <dbReference type="EMBL" id="SNB52841.1"/>
    </source>
</evidence>
<evidence type="ECO:0000256" key="3">
    <source>
        <dbReference type="ARBA" id="ARBA00023002"/>
    </source>
</evidence>